<organism evidence="2 3">
    <name type="scientific">Fusarium venenatum</name>
    <dbReference type="NCBI Taxonomy" id="56646"/>
    <lineage>
        <taxon>Eukaryota</taxon>
        <taxon>Fungi</taxon>
        <taxon>Dikarya</taxon>
        <taxon>Ascomycota</taxon>
        <taxon>Pezizomycotina</taxon>
        <taxon>Sordariomycetes</taxon>
        <taxon>Hypocreomycetidae</taxon>
        <taxon>Hypocreales</taxon>
        <taxon>Nectriaceae</taxon>
        <taxon>Fusarium</taxon>
    </lineage>
</organism>
<dbReference type="AlphaFoldDB" id="A0A2L2T8K2"/>
<dbReference type="Proteomes" id="UP000245910">
    <property type="component" value="Chromosome II"/>
</dbReference>
<protein>
    <submittedName>
        <fullName evidence="2">Uncharacterized protein</fullName>
    </submittedName>
</protein>
<dbReference type="EMBL" id="LN649230">
    <property type="protein sequence ID" value="CEI61561.1"/>
    <property type="molecule type" value="Genomic_DNA"/>
</dbReference>
<dbReference type="OrthoDB" id="10594704at2759"/>
<evidence type="ECO:0000313" key="2">
    <source>
        <dbReference type="EMBL" id="CEI61561.1"/>
    </source>
</evidence>
<feature type="compositionally biased region" description="Polar residues" evidence="1">
    <location>
        <begin position="9"/>
        <end position="27"/>
    </location>
</feature>
<proteinExistence type="predicted"/>
<name>A0A2L2T8K2_9HYPO</name>
<reference evidence="3" key="1">
    <citation type="submission" date="2014-10" db="EMBL/GenBank/DDBJ databases">
        <authorList>
            <person name="King R."/>
        </authorList>
    </citation>
    <scope>NUCLEOTIDE SEQUENCE [LARGE SCALE GENOMIC DNA]</scope>
    <source>
        <strain evidence="3">A3/5</strain>
    </source>
</reference>
<evidence type="ECO:0000313" key="3">
    <source>
        <dbReference type="Proteomes" id="UP000245910"/>
    </source>
</evidence>
<keyword evidence="3" id="KW-1185">Reference proteome</keyword>
<evidence type="ECO:0000256" key="1">
    <source>
        <dbReference type="SAM" id="MobiDB-lite"/>
    </source>
</evidence>
<accession>A0A2L2T8K2</accession>
<feature type="region of interest" description="Disordered" evidence="1">
    <location>
        <begin position="1"/>
        <end position="27"/>
    </location>
</feature>
<sequence>MANAPGIMQQLSQSTITAGQSSNQDPDVANSINTIVMRTISTSGIKHLEHQVWRLERKADRFLYKLAKERTERVAERAEHYKLVQTLARERAERAIERAESDILDQTLTKELAERAEEHDEREIESLG</sequence>